<gene>
    <name evidence="3" type="ORF">IFM89_004487</name>
</gene>
<evidence type="ECO:0000256" key="1">
    <source>
        <dbReference type="ARBA" id="ARBA00022729"/>
    </source>
</evidence>
<keyword evidence="4" id="KW-1185">Reference proteome</keyword>
<name>A0A835GW92_9MAGN</name>
<dbReference type="EMBL" id="JADFTS010000009">
    <property type="protein sequence ID" value="KAF9587655.1"/>
    <property type="molecule type" value="Genomic_DNA"/>
</dbReference>
<keyword evidence="1 2" id="KW-0732">Signal</keyword>
<dbReference type="AlphaFoldDB" id="A0A835GW92"/>
<reference evidence="3 4" key="1">
    <citation type="submission" date="2020-10" db="EMBL/GenBank/DDBJ databases">
        <title>The Coptis chinensis genome and diversification of protoberbering-type alkaloids.</title>
        <authorList>
            <person name="Wang B."/>
            <person name="Shu S."/>
            <person name="Song C."/>
            <person name="Liu Y."/>
        </authorList>
    </citation>
    <scope>NUCLEOTIDE SEQUENCE [LARGE SCALE GENOMIC DNA]</scope>
    <source>
        <strain evidence="3">HL-2020</strain>
        <tissue evidence="3">Leaf</tissue>
    </source>
</reference>
<dbReference type="GO" id="GO:0001709">
    <property type="term" value="P:cell fate determination"/>
    <property type="evidence" value="ECO:0007669"/>
    <property type="project" value="TreeGrafter"/>
</dbReference>
<dbReference type="OrthoDB" id="603213at2759"/>
<proteinExistence type="predicted"/>
<comment type="caution">
    <text evidence="3">The sequence shown here is derived from an EMBL/GenBank/DDBJ whole genome shotgun (WGS) entry which is preliminary data.</text>
</comment>
<accession>A0A835GW92</accession>
<dbReference type="InterPro" id="IPR040361">
    <property type="entry name" value="TPD1"/>
</dbReference>
<dbReference type="PANTHER" id="PTHR33184:SF72">
    <property type="entry name" value="BETA-1,3-N-ACETYLGLUCOSAMINYLTRANSFERASE FAMILY PROTEIN"/>
    <property type="match status" value="1"/>
</dbReference>
<dbReference type="Pfam" id="PF24068">
    <property type="entry name" value="TPD1_C"/>
    <property type="match status" value="1"/>
</dbReference>
<sequence length="121" mass="13431">MPMALKCLYAVLFLTLLGQGLCQCSLRNIKVTQNRTGRDVKGKVEHEVTIINDCKCMQKLIEFNCSGFSSAIVIDPSIFSKIGDICQLKGGGHLNGYTSIKFRYAWDTTFNFIPATSQIVC</sequence>
<protein>
    <submittedName>
        <fullName evidence="3">Uncharacterized protein</fullName>
    </submittedName>
</protein>
<dbReference type="Proteomes" id="UP000631114">
    <property type="component" value="Unassembled WGS sequence"/>
</dbReference>
<feature type="chain" id="PRO_5032569532" evidence="2">
    <location>
        <begin position="23"/>
        <end position="121"/>
    </location>
</feature>
<feature type="signal peptide" evidence="2">
    <location>
        <begin position="1"/>
        <end position="22"/>
    </location>
</feature>
<evidence type="ECO:0000313" key="4">
    <source>
        <dbReference type="Proteomes" id="UP000631114"/>
    </source>
</evidence>
<evidence type="ECO:0000256" key="2">
    <source>
        <dbReference type="SAM" id="SignalP"/>
    </source>
</evidence>
<organism evidence="3 4">
    <name type="scientific">Coptis chinensis</name>
    <dbReference type="NCBI Taxonomy" id="261450"/>
    <lineage>
        <taxon>Eukaryota</taxon>
        <taxon>Viridiplantae</taxon>
        <taxon>Streptophyta</taxon>
        <taxon>Embryophyta</taxon>
        <taxon>Tracheophyta</taxon>
        <taxon>Spermatophyta</taxon>
        <taxon>Magnoliopsida</taxon>
        <taxon>Ranunculales</taxon>
        <taxon>Ranunculaceae</taxon>
        <taxon>Coptidoideae</taxon>
        <taxon>Coptis</taxon>
    </lineage>
</organism>
<evidence type="ECO:0000313" key="3">
    <source>
        <dbReference type="EMBL" id="KAF9587655.1"/>
    </source>
</evidence>
<dbReference type="PANTHER" id="PTHR33184">
    <property type="entry name" value="PROTEIN TAPETUM DETERMINANT 1-LIKE-RELATED"/>
    <property type="match status" value="1"/>
</dbReference>